<dbReference type="EMBL" id="AP022557">
    <property type="protein sequence ID" value="BBW98251.1"/>
    <property type="molecule type" value="Genomic_DNA"/>
</dbReference>
<name>A0A679G2M3_9BACL</name>
<evidence type="ECO:0000313" key="1">
    <source>
        <dbReference type="EMBL" id="BBW98251.1"/>
    </source>
</evidence>
<gene>
    <name evidence="1" type="ORF">GsuE55_30840</name>
</gene>
<organism evidence="1 2">
    <name type="scientific">Geobacillus subterraneus</name>
    <dbReference type="NCBI Taxonomy" id="129338"/>
    <lineage>
        <taxon>Bacteria</taxon>
        <taxon>Bacillati</taxon>
        <taxon>Bacillota</taxon>
        <taxon>Bacilli</taxon>
        <taxon>Bacillales</taxon>
        <taxon>Anoxybacillaceae</taxon>
        <taxon>Geobacillus</taxon>
    </lineage>
</organism>
<sequence>MWNRWVVLKSSTAEADGCALFYRFWETVHRIFARYAYANSDRFLSEKGGREKRDGEHFS</sequence>
<protein>
    <submittedName>
        <fullName evidence="1">Uncharacterized protein</fullName>
    </submittedName>
</protein>
<reference evidence="2" key="1">
    <citation type="journal article" date="2020" name="Microbiol. Resour. Announc.">
        <title>Complete Genome Sequence of Geobacillus sp. Strain E55-1, Isolated from Mine Geyser in Japan.</title>
        <authorList>
            <person name="Miyazaki K."/>
            <person name="Hase E."/>
            <person name="Tokito N."/>
        </authorList>
    </citation>
    <scope>NUCLEOTIDE SEQUENCE [LARGE SCALE GENOMIC DNA]</scope>
    <source>
        <strain evidence="2">E55-1</strain>
    </source>
</reference>
<dbReference type="AlphaFoldDB" id="A0A679G2M3"/>
<keyword evidence="2" id="KW-1185">Reference proteome</keyword>
<evidence type="ECO:0000313" key="2">
    <source>
        <dbReference type="Proteomes" id="UP000501421"/>
    </source>
</evidence>
<proteinExistence type="predicted"/>
<accession>A0A679G2M3</accession>
<dbReference type="Proteomes" id="UP000501421">
    <property type="component" value="Chromosome"/>
</dbReference>